<organism evidence="2 3">
    <name type="scientific">Mycetocola reblochoni REB411</name>
    <dbReference type="NCBI Taxonomy" id="1255698"/>
    <lineage>
        <taxon>Bacteria</taxon>
        <taxon>Bacillati</taxon>
        <taxon>Actinomycetota</taxon>
        <taxon>Actinomycetes</taxon>
        <taxon>Micrococcales</taxon>
        <taxon>Microbacteriaceae</taxon>
        <taxon>Mycetocola</taxon>
    </lineage>
</organism>
<keyword evidence="1" id="KW-0472">Membrane</keyword>
<feature type="transmembrane region" description="Helical" evidence="1">
    <location>
        <begin position="29"/>
        <end position="46"/>
    </location>
</feature>
<reference evidence="3" key="1">
    <citation type="submission" date="2017-02" db="EMBL/GenBank/DDBJ databases">
        <authorList>
            <person name="Dridi B."/>
        </authorList>
    </citation>
    <scope>NUCLEOTIDE SEQUENCE [LARGE SCALE GENOMIC DNA]</scope>
    <source>
        <strain evidence="3">EB411</strain>
    </source>
</reference>
<name>A0A1R4JDG4_9MICO</name>
<dbReference type="EMBL" id="FUKR01000036">
    <property type="protein sequence ID" value="SJN30004.1"/>
    <property type="molecule type" value="Genomic_DNA"/>
</dbReference>
<evidence type="ECO:0000313" key="3">
    <source>
        <dbReference type="Proteomes" id="UP000196778"/>
    </source>
</evidence>
<keyword evidence="3" id="KW-1185">Reference proteome</keyword>
<keyword evidence="1" id="KW-0812">Transmembrane</keyword>
<keyword evidence="1" id="KW-1133">Transmembrane helix</keyword>
<gene>
    <name evidence="2" type="ORF">FM119_06915</name>
</gene>
<sequence length="56" mass="5870">MRVRASIAVAVLLLGLILAASGRYTAGIVVCALGAALFASATRATARRVRGNMRRR</sequence>
<evidence type="ECO:0000313" key="2">
    <source>
        <dbReference type="EMBL" id="SJN30004.1"/>
    </source>
</evidence>
<evidence type="ECO:0000256" key="1">
    <source>
        <dbReference type="SAM" id="Phobius"/>
    </source>
</evidence>
<protein>
    <submittedName>
        <fullName evidence="2">Uncharacterized protein</fullName>
    </submittedName>
</protein>
<accession>A0A1R4JDG4</accession>
<dbReference type="Proteomes" id="UP000196778">
    <property type="component" value="Unassembled WGS sequence"/>
</dbReference>
<proteinExistence type="predicted"/>
<dbReference type="AlphaFoldDB" id="A0A1R4JDG4"/>